<comment type="caution">
    <text evidence="5">The sequence shown here is derived from an EMBL/GenBank/DDBJ whole genome shotgun (WGS) entry which is preliminary data.</text>
</comment>
<dbReference type="Pfam" id="PF14559">
    <property type="entry name" value="TPR_19"/>
    <property type="match status" value="1"/>
</dbReference>
<evidence type="ECO:0000256" key="3">
    <source>
        <dbReference type="PROSITE-ProRule" id="PRU00339"/>
    </source>
</evidence>
<evidence type="ECO:0000313" key="6">
    <source>
        <dbReference type="Proteomes" id="UP000305451"/>
    </source>
</evidence>
<organism evidence="5 6">
    <name type="scientific">Marinicauda pacifica</name>
    <dbReference type="NCBI Taxonomy" id="1133559"/>
    <lineage>
        <taxon>Bacteria</taxon>
        <taxon>Pseudomonadati</taxon>
        <taxon>Pseudomonadota</taxon>
        <taxon>Alphaproteobacteria</taxon>
        <taxon>Maricaulales</taxon>
        <taxon>Maricaulaceae</taxon>
        <taxon>Marinicauda</taxon>
    </lineage>
</organism>
<keyword evidence="2 3" id="KW-0802">TPR repeat</keyword>
<dbReference type="PANTHER" id="PTHR44858">
    <property type="entry name" value="TETRATRICOPEPTIDE REPEAT PROTEIN 6"/>
    <property type="match status" value="1"/>
</dbReference>
<keyword evidence="4" id="KW-0732">Signal</keyword>
<dbReference type="SMART" id="SM00028">
    <property type="entry name" value="TPR"/>
    <property type="match status" value="6"/>
</dbReference>
<evidence type="ECO:0000256" key="4">
    <source>
        <dbReference type="SAM" id="SignalP"/>
    </source>
</evidence>
<proteinExistence type="predicted"/>
<dbReference type="InterPro" id="IPR011990">
    <property type="entry name" value="TPR-like_helical_dom_sf"/>
</dbReference>
<dbReference type="InterPro" id="IPR019734">
    <property type="entry name" value="TPR_rpt"/>
</dbReference>
<dbReference type="Pfam" id="PF13432">
    <property type="entry name" value="TPR_16"/>
    <property type="match status" value="1"/>
</dbReference>
<dbReference type="OrthoDB" id="7627704at2"/>
<feature type="repeat" description="TPR" evidence="3">
    <location>
        <begin position="144"/>
        <end position="177"/>
    </location>
</feature>
<evidence type="ECO:0000256" key="1">
    <source>
        <dbReference type="ARBA" id="ARBA00022737"/>
    </source>
</evidence>
<gene>
    <name evidence="5" type="ORF">E5162_08195</name>
</gene>
<keyword evidence="1" id="KW-0677">Repeat</keyword>
<keyword evidence="6" id="KW-1185">Reference proteome</keyword>
<dbReference type="PANTHER" id="PTHR44858:SF1">
    <property type="entry name" value="UDP-N-ACETYLGLUCOSAMINE--PEPTIDE N-ACETYLGLUCOSAMINYLTRANSFERASE SPINDLY-RELATED"/>
    <property type="match status" value="1"/>
</dbReference>
<dbReference type="AlphaFoldDB" id="A0A4S2HB94"/>
<dbReference type="Gene3D" id="1.25.40.10">
    <property type="entry name" value="Tetratricopeptide repeat domain"/>
    <property type="match status" value="1"/>
</dbReference>
<feature type="repeat" description="TPR" evidence="3">
    <location>
        <begin position="246"/>
        <end position="279"/>
    </location>
</feature>
<dbReference type="PROSITE" id="PS50005">
    <property type="entry name" value="TPR"/>
    <property type="match status" value="3"/>
</dbReference>
<dbReference type="EMBL" id="SRXV01000002">
    <property type="protein sequence ID" value="TGY93033.1"/>
    <property type="molecule type" value="Genomic_DNA"/>
</dbReference>
<protein>
    <submittedName>
        <fullName evidence="5">Tetratricopeptide repeat protein</fullName>
    </submittedName>
</protein>
<reference evidence="5 6" key="1">
    <citation type="journal article" date="2013" name="Int. J. Syst. Evol. Microbiol.">
        <title>Marinicauda pacifica gen. nov., sp. nov., a prosthecate alphaproteobacterium of the family Hyphomonadaceae isolated from deep seawater.</title>
        <authorList>
            <person name="Zhang X.Y."/>
            <person name="Li G.W."/>
            <person name="Wang C.S."/>
            <person name="Zhang Y.J."/>
            <person name="Xu X.W."/>
            <person name="Li H."/>
            <person name="Liu A."/>
            <person name="Liu C."/>
            <person name="Xie B.B."/>
            <person name="Qin Q.L."/>
            <person name="Xu Z."/>
            <person name="Chen X.L."/>
            <person name="Zhou B.C."/>
            <person name="Zhang Y.Z."/>
        </authorList>
    </citation>
    <scope>NUCLEOTIDE SEQUENCE [LARGE SCALE GENOMIC DNA]</scope>
    <source>
        <strain evidence="5 6">P-1 km-3</strain>
    </source>
</reference>
<dbReference type="InterPro" id="IPR050498">
    <property type="entry name" value="Ycf3"/>
</dbReference>
<feature type="repeat" description="TPR" evidence="3">
    <location>
        <begin position="178"/>
        <end position="211"/>
    </location>
</feature>
<evidence type="ECO:0000256" key="2">
    <source>
        <dbReference type="ARBA" id="ARBA00022803"/>
    </source>
</evidence>
<name>A0A4S2HB94_9PROT</name>
<sequence>MAIVKVLPALTALGAAFALTSAPACSQSASERAEICPDGYDALSENDAGRAVEAFEACLNARQYDWPVEAELRLRLGSAHLGLEQGREALIAFNRIFALIEDQGGNADNPLLRRNRAVAYLQLERPADAIEDLEIAAAGVPDDAFTHVLLGSAHMDLEQHAEAVAAFDRAVRAEPGFLSGWVGRSAAFIELELYERAVEDAREAVAIEPESPDALNALCWALVNDGRAAQGLSLCEQAVEADPESGAIVHSLASALEQVGREREARRLFARAYELDPDSDTIAEDYERTH</sequence>
<feature type="chain" id="PRO_5020323004" evidence="4">
    <location>
        <begin position="25"/>
        <end position="290"/>
    </location>
</feature>
<accession>A0A4S2HB94</accession>
<feature type="signal peptide" evidence="4">
    <location>
        <begin position="1"/>
        <end position="24"/>
    </location>
</feature>
<dbReference type="Proteomes" id="UP000305451">
    <property type="component" value="Unassembled WGS sequence"/>
</dbReference>
<dbReference type="SUPFAM" id="SSF48452">
    <property type="entry name" value="TPR-like"/>
    <property type="match status" value="1"/>
</dbReference>
<evidence type="ECO:0000313" key="5">
    <source>
        <dbReference type="EMBL" id="TGY93033.1"/>
    </source>
</evidence>